<evidence type="ECO:0000259" key="10">
    <source>
        <dbReference type="PROSITE" id="PS51755"/>
    </source>
</evidence>
<dbReference type="SMART" id="SM00862">
    <property type="entry name" value="Trans_reg_C"/>
    <property type="match status" value="1"/>
</dbReference>
<gene>
    <name evidence="11" type="ORF">SAMN05421743_12268</name>
</gene>
<keyword evidence="6" id="KW-0804">Transcription</keyword>
<comment type="subcellular location">
    <subcellularLocation>
        <location evidence="1">Cytoplasm</location>
    </subcellularLocation>
</comment>
<dbReference type="AlphaFoldDB" id="A0A1H4H4T0"/>
<evidence type="ECO:0000256" key="5">
    <source>
        <dbReference type="ARBA" id="ARBA00023125"/>
    </source>
</evidence>
<dbReference type="GO" id="GO:0000976">
    <property type="term" value="F:transcription cis-regulatory region binding"/>
    <property type="evidence" value="ECO:0007669"/>
    <property type="project" value="TreeGrafter"/>
</dbReference>
<accession>A0A1H4H4T0</accession>
<evidence type="ECO:0000259" key="9">
    <source>
        <dbReference type="PROSITE" id="PS50110"/>
    </source>
</evidence>
<evidence type="ECO:0000256" key="3">
    <source>
        <dbReference type="ARBA" id="ARBA00023012"/>
    </source>
</evidence>
<dbReference type="SUPFAM" id="SSF46894">
    <property type="entry name" value="C-terminal effector domain of the bipartite response regulators"/>
    <property type="match status" value="1"/>
</dbReference>
<dbReference type="Gene3D" id="1.10.10.10">
    <property type="entry name" value="Winged helix-like DNA-binding domain superfamily/Winged helix DNA-binding domain"/>
    <property type="match status" value="1"/>
</dbReference>
<dbReference type="PANTHER" id="PTHR48111:SF40">
    <property type="entry name" value="PHOSPHATE REGULON TRANSCRIPTIONAL REGULATORY PROTEIN PHOB"/>
    <property type="match status" value="1"/>
</dbReference>
<dbReference type="GO" id="GO:0005829">
    <property type="term" value="C:cytosol"/>
    <property type="evidence" value="ECO:0007669"/>
    <property type="project" value="TreeGrafter"/>
</dbReference>
<name>A0A1H4H4T0_9BACI</name>
<keyword evidence="4" id="KW-0805">Transcription regulation</keyword>
<dbReference type="InterPro" id="IPR001789">
    <property type="entry name" value="Sig_transdc_resp-reg_receiver"/>
</dbReference>
<protein>
    <submittedName>
        <fullName evidence="11">DNA-binding response regulator, OmpR family, contains REC and winged-helix (WHTH) domain</fullName>
    </submittedName>
</protein>
<dbReference type="Pfam" id="PF00486">
    <property type="entry name" value="Trans_reg_C"/>
    <property type="match status" value="1"/>
</dbReference>
<organism evidence="11 12">
    <name type="scientific">Thalassobacillus cyri</name>
    <dbReference type="NCBI Taxonomy" id="571932"/>
    <lineage>
        <taxon>Bacteria</taxon>
        <taxon>Bacillati</taxon>
        <taxon>Bacillota</taxon>
        <taxon>Bacilli</taxon>
        <taxon>Bacillales</taxon>
        <taxon>Bacillaceae</taxon>
        <taxon>Thalassobacillus</taxon>
    </lineage>
</organism>
<dbReference type="Pfam" id="PF00072">
    <property type="entry name" value="Response_reg"/>
    <property type="match status" value="1"/>
</dbReference>
<keyword evidence="3" id="KW-0902">Two-component regulatory system</keyword>
<dbReference type="InterPro" id="IPR011006">
    <property type="entry name" value="CheY-like_superfamily"/>
</dbReference>
<dbReference type="InterPro" id="IPR016032">
    <property type="entry name" value="Sig_transdc_resp-reg_C-effctor"/>
</dbReference>
<evidence type="ECO:0000256" key="8">
    <source>
        <dbReference type="PROSITE-ProRule" id="PRU01091"/>
    </source>
</evidence>
<dbReference type="InterPro" id="IPR039420">
    <property type="entry name" value="WalR-like"/>
</dbReference>
<keyword evidence="5 8" id="KW-0238">DNA-binding</keyword>
<dbReference type="Gene3D" id="3.40.50.2300">
    <property type="match status" value="1"/>
</dbReference>
<keyword evidence="2" id="KW-0597">Phosphoprotein</keyword>
<sequence length="228" mass="26511">MKRIFIVEDDLQSASFLRESLTGKGFQLFQTQDYDRIAAEFIAYEPHLVLITVGSPNFDGLYWTRQLRERSKCPILLIAASHSDMNQVKAIENGADDYLVKPLHSDLLHTKINRVMRRMYEEDINQPGHEVSEISPGLKLRPMEIIYNEKKQSLTRNEFFLMKTFIQYPDQLLPREQLIHLLTKDIGSMDDNTLSVNINRLRKKLSNIGLDDVIQTIRGKGYKFLPKQ</sequence>
<dbReference type="CDD" id="cd00383">
    <property type="entry name" value="trans_reg_C"/>
    <property type="match status" value="1"/>
</dbReference>
<feature type="domain" description="OmpR/PhoB-type" evidence="10">
    <location>
        <begin position="126"/>
        <end position="226"/>
    </location>
</feature>
<proteinExistence type="predicted"/>
<dbReference type="GO" id="GO:0000156">
    <property type="term" value="F:phosphorelay response regulator activity"/>
    <property type="evidence" value="ECO:0007669"/>
    <property type="project" value="TreeGrafter"/>
</dbReference>
<dbReference type="PROSITE" id="PS51755">
    <property type="entry name" value="OMPR_PHOB"/>
    <property type="match status" value="1"/>
</dbReference>
<feature type="domain" description="Response regulatory" evidence="9">
    <location>
        <begin position="3"/>
        <end position="116"/>
    </location>
</feature>
<dbReference type="EMBL" id="FNQR01000022">
    <property type="protein sequence ID" value="SEB16794.1"/>
    <property type="molecule type" value="Genomic_DNA"/>
</dbReference>
<reference evidence="11 12" key="1">
    <citation type="submission" date="2016-10" db="EMBL/GenBank/DDBJ databases">
        <authorList>
            <person name="de Groot N.N."/>
        </authorList>
    </citation>
    <scope>NUCLEOTIDE SEQUENCE [LARGE SCALE GENOMIC DNA]</scope>
    <source>
        <strain evidence="11 12">CCM7597</strain>
    </source>
</reference>
<dbReference type="PANTHER" id="PTHR48111">
    <property type="entry name" value="REGULATOR OF RPOS"/>
    <property type="match status" value="1"/>
</dbReference>
<dbReference type="STRING" id="571932.SAMN05421743_12268"/>
<evidence type="ECO:0000256" key="7">
    <source>
        <dbReference type="PROSITE-ProRule" id="PRU00169"/>
    </source>
</evidence>
<dbReference type="SUPFAM" id="SSF52172">
    <property type="entry name" value="CheY-like"/>
    <property type="match status" value="1"/>
</dbReference>
<evidence type="ECO:0000256" key="2">
    <source>
        <dbReference type="ARBA" id="ARBA00022553"/>
    </source>
</evidence>
<evidence type="ECO:0000313" key="11">
    <source>
        <dbReference type="EMBL" id="SEB16794.1"/>
    </source>
</evidence>
<evidence type="ECO:0000256" key="6">
    <source>
        <dbReference type="ARBA" id="ARBA00023163"/>
    </source>
</evidence>
<comment type="caution">
    <text evidence="7">Lacks conserved residue(s) required for the propagation of feature annotation.</text>
</comment>
<dbReference type="GO" id="GO:0032993">
    <property type="term" value="C:protein-DNA complex"/>
    <property type="evidence" value="ECO:0007669"/>
    <property type="project" value="TreeGrafter"/>
</dbReference>
<dbReference type="SMART" id="SM00448">
    <property type="entry name" value="REC"/>
    <property type="match status" value="1"/>
</dbReference>
<feature type="DNA-binding region" description="OmpR/PhoB-type" evidence="8">
    <location>
        <begin position="126"/>
        <end position="226"/>
    </location>
</feature>
<evidence type="ECO:0000313" key="12">
    <source>
        <dbReference type="Proteomes" id="UP000198584"/>
    </source>
</evidence>
<dbReference type="GO" id="GO:0006355">
    <property type="term" value="P:regulation of DNA-templated transcription"/>
    <property type="evidence" value="ECO:0007669"/>
    <property type="project" value="InterPro"/>
</dbReference>
<evidence type="ECO:0000256" key="1">
    <source>
        <dbReference type="ARBA" id="ARBA00004496"/>
    </source>
</evidence>
<dbReference type="InterPro" id="IPR036388">
    <property type="entry name" value="WH-like_DNA-bd_sf"/>
</dbReference>
<evidence type="ECO:0000256" key="4">
    <source>
        <dbReference type="ARBA" id="ARBA00023015"/>
    </source>
</evidence>
<dbReference type="PROSITE" id="PS50110">
    <property type="entry name" value="RESPONSE_REGULATORY"/>
    <property type="match status" value="1"/>
</dbReference>
<dbReference type="RefSeq" id="WP_093046579.1">
    <property type="nucleotide sequence ID" value="NZ_FNQR01000022.1"/>
</dbReference>
<keyword evidence="12" id="KW-1185">Reference proteome</keyword>
<dbReference type="OrthoDB" id="9790442at2"/>
<dbReference type="InterPro" id="IPR001867">
    <property type="entry name" value="OmpR/PhoB-type_DNA-bd"/>
</dbReference>
<dbReference type="Proteomes" id="UP000198584">
    <property type="component" value="Unassembled WGS sequence"/>
</dbReference>